<dbReference type="PANTHER" id="PTHR46056">
    <property type="entry name" value="LONG-CHAIN-ALCOHOL OXIDASE"/>
    <property type="match status" value="1"/>
</dbReference>
<name>A0A3P5X3I7_9RHOB</name>
<evidence type="ECO:0000256" key="3">
    <source>
        <dbReference type="ARBA" id="ARBA00022827"/>
    </source>
</evidence>
<dbReference type="RefSeq" id="WP_124086978.1">
    <property type="nucleotide sequence ID" value="NZ_UXAW01000070.1"/>
</dbReference>
<evidence type="ECO:0000259" key="6">
    <source>
        <dbReference type="Pfam" id="PF05199"/>
    </source>
</evidence>
<dbReference type="PRINTS" id="PR00420">
    <property type="entry name" value="RNGMNOXGNASE"/>
</dbReference>
<evidence type="ECO:0000256" key="4">
    <source>
        <dbReference type="ARBA" id="ARBA00023002"/>
    </source>
</evidence>
<dbReference type="EMBL" id="UXAW01000070">
    <property type="protein sequence ID" value="VDC28665.1"/>
    <property type="molecule type" value="Genomic_DNA"/>
</dbReference>
<dbReference type="Pfam" id="PF00732">
    <property type="entry name" value="GMC_oxred_N"/>
    <property type="match status" value="1"/>
</dbReference>
<organism evidence="7 8">
    <name type="scientific">Pseudogemmobacter humi</name>
    <dbReference type="NCBI Taxonomy" id="2483812"/>
    <lineage>
        <taxon>Bacteria</taxon>
        <taxon>Pseudomonadati</taxon>
        <taxon>Pseudomonadota</taxon>
        <taxon>Alphaproteobacteria</taxon>
        <taxon>Rhodobacterales</taxon>
        <taxon>Paracoccaceae</taxon>
        <taxon>Pseudogemmobacter</taxon>
    </lineage>
</organism>
<proteinExistence type="inferred from homology"/>
<keyword evidence="4 7" id="KW-0560">Oxidoreductase</keyword>
<keyword evidence="3" id="KW-0274">FAD</keyword>
<feature type="domain" description="Glucose-methanol-choline oxidoreductase N-terminal" evidence="5">
    <location>
        <begin position="90"/>
        <end position="310"/>
    </location>
</feature>
<dbReference type="SUPFAM" id="SSF54373">
    <property type="entry name" value="FAD-linked reductases, C-terminal domain"/>
    <property type="match status" value="1"/>
</dbReference>
<evidence type="ECO:0000256" key="2">
    <source>
        <dbReference type="ARBA" id="ARBA00022630"/>
    </source>
</evidence>
<dbReference type="GO" id="GO:0016614">
    <property type="term" value="F:oxidoreductase activity, acting on CH-OH group of donors"/>
    <property type="evidence" value="ECO:0007669"/>
    <property type="project" value="InterPro"/>
</dbReference>
<dbReference type="Gene3D" id="3.50.50.60">
    <property type="entry name" value="FAD/NAD(P)-binding domain"/>
    <property type="match status" value="2"/>
</dbReference>
<sequence length="538" mass="58895">MVDALGHTDVVIIGAGPSGAVTAHTLASKGFSVTCLEQGDWISPADYPGNRPEYELLLQQKWSWNPNTRGRPADYPMNLDAAEVTPIMIAGVGGSSVFYGAHWMRLPPSDFRVRTLDGVADDWPIDYYDLEPFYNRVDEFLGVAGLGGDPAYPPQDYRMPPHPLGKGGMLMAAGLNKLGWHWWPGTNAIPTNKFRNMEKCVRWGVCETGCPAGAKASFDLGYWPHARAAGARLITGARVREITTDPQGRADAVIWIDRDGREHVQKASVVVMAANGVGTPRLLLMSKSARFPEGLGNSSGLVGRNLMLHPNNEVLGLYDEDIESWKGPAGQLLYSLQFYETDRSRGFLRGSKVNLMPVPGILRILEHFDHLPFGKRWGSAIHDIGKYAGRALSLAGNIEDLPEEHNRVTLDPVLTDSDGIPAPRIEYRISENTQRNLDFTLDRMAEMHEAAGAAHILRQPLWKDAPGHLLGTARMGDDPERSVVDRFGRSHDVPNLFIVDGSVMVTSGGLNPTATIAALALRCAEHIAETARFQEVAA</sequence>
<dbReference type="Proteomes" id="UP000277498">
    <property type="component" value="Unassembled WGS sequence"/>
</dbReference>
<dbReference type="PANTHER" id="PTHR46056:SF12">
    <property type="entry name" value="LONG-CHAIN-ALCOHOL OXIDASE"/>
    <property type="match status" value="1"/>
</dbReference>
<reference evidence="7 8" key="1">
    <citation type="submission" date="2018-11" db="EMBL/GenBank/DDBJ databases">
        <authorList>
            <person name="Criscuolo A."/>
        </authorList>
    </citation>
    <scope>NUCLEOTIDE SEQUENCE [LARGE SCALE GENOMIC DNA]</scope>
    <source>
        <strain evidence="7">ACIP111625</strain>
    </source>
</reference>
<protein>
    <submittedName>
        <fullName evidence="7">Fructose dehydrogenase large subunit</fullName>
        <ecNumber evidence="7">1.1.99.11</ecNumber>
    </submittedName>
</protein>
<dbReference type="SUPFAM" id="SSF51905">
    <property type="entry name" value="FAD/NAD(P)-binding domain"/>
    <property type="match status" value="1"/>
</dbReference>
<dbReference type="OrthoDB" id="9798604at2"/>
<dbReference type="AlphaFoldDB" id="A0A3P5X3I7"/>
<dbReference type="InterPro" id="IPR036188">
    <property type="entry name" value="FAD/NAD-bd_sf"/>
</dbReference>
<dbReference type="GO" id="GO:0050660">
    <property type="term" value="F:flavin adenine dinucleotide binding"/>
    <property type="evidence" value="ECO:0007669"/>
    <property type="project" value="InterPro"/>
</dbReference>
<evidence type="ECO:0000313" key="8">
    <source>
        <dbReference type="Proteomes" id="UP000277498"/>
    </source>
</evidence>
<comment type="similarity">
    <text evidence="1">Belongs to the GMC oxidoreductase family.</text>
</comment>
<dbReference type="EC" id="1.1.99.11" evidence="7"/>
<dbReference type="Pfam" id="PF05199">
    <property type="entry name" value="GMC_oxred_C"/>
    <property type="match status" value="1"/>
</dbReference>
<dbReference type="InterPro" id="IPR000172">
    <property type="entry name" value="GMC_OxRdtase_N"/>
</dbReference>
<dbReference type="Pfam" id="PF13450">
    <property type="entry name" value="NAD_binding_8"/>
    <property type="match status" value="1"/>
</dbReference>
<dbReference type="InterPro" id="IPR007867">
    <property type="entry name" value="GMC_OxRtase_C"/>
</dbReference>
<gene>
    <name evidence="7" type="primary">fdhL_3</name>
    <name evidence="7" type="ORF">XINFAN_02231</name>
</gene>
<evidence type="ECO:0000259" key="5">
    <source>
        <dbReference type="Pfam" id="PF00732"/>
    </source>
</evidence>
<feature type="domain" description="Glucose-methanol-choline oxidoreductase C-terminal" evidence="6">
    <location>
        <begin position="402"/>
        <end position="520"/>
    </location>
</feature>
<keyword evidence="8" id="KW-1185">Reference proteome</keyword>
<evidence type="ECO:0000313" key="7">
    <source>
        <dbReference type="EMBL" id="VDC28665.1"/>
    </source>
</evidence>
<keyword evidence="2" id="KW-0285">Flavoprotein</keyword>
<accession>A0A3P5X3I7</accession>
<evidence type="ECO:0000256" key="1">
    <source>
        <dbReference type="ARBA" id="ARBA00010790"/>
    </source>
</evidence>